<organism evidence="1 2">
    <name type="scientific">Cryobacterium flavum</name>
    <dbReference type="NCBI Taxonomy" id="1424659"/>
    <lineage>
        <taxon>Bacteria</taxon>
        <taxon>Bacillati</taxon>
        <taxon>Actinomycetota</taxon>
        <taxon>Actinomycetes</taxon>
        <taxon>Micrococcales</taxon>
        <taxon>Microbacteriaceae</taxon>
        <taxon>Cryobacterium</taxon>
    </lineage>
</organism>
<proteinExistence type="predicted"/>
<gene>
    <name evidence="1" type="ORF">SAMN05216368_107209</name>
</gene>
<dbReference type="Proteomes" id="UP000199639">
    <property type="component" value="Unassembled WGS sequence"/>
</dbReference>
<evidence type="ECO:0000313" key="2">
    <source>
        <dbReference type="Proteomes" id="UP000199639"/>
    </source>
</evidence>
<evidence type="ECO:0000313" key="1">
    <source>
        <dbReference type="EMBL" id="SDN80922.1"/>
    </source>
</evidence>
<sequence length="51" mass="5805">MISELISEYLSLPPIWGKYTIYTGAVQVQDGLQLHRCRAASMEAFVDNIFQ</sequence>
<name>A0A5E9G0T5_9MICO</name>
<dbReference type="STRING" id="1424659.SAMN05216368_107209"/>
<protein>
    <submittedName>
        <fullName evidence="1">Uncharacterized protein</fullName>
    </submittedName>
</protein>
<dbReference type="AlphaFoldDB" id="A0A5E9G0T5"/>
<accession>A0A5E9G0T5</accession>
<reference evidence="1 2" key="1">
    <citation type="submission" date="2016-10" db="EMBL/GenBank/DDBJ databases">
        <authorList>
            <person name="Varghese N."/>
            <person name="Submissions S."/>
        </authorList>
    </citation>
    <scope>NUCLEOTIDE SEQUENCE [LARGE SCALE GENOMIC DNA]</scope>
    <source>
        <strain evidence="1 2">CGMCC 1.11215</strain>
    </source>
</reference>
<dbReference type="EMBL" id="FNIB01000007">
    <property type="protein sequence ID" value="SDN80922.1"/>
    <property type="molecule type" value="Genomic_DNA"/>
</dbReference>